<name>A0A0A9DVQ1_ARUDO</name>
<reference evidence="1" key="1">
    <citation type="submission" date="2014-09" db="EMBL/GenBank/DDBJ databases">
        <authorList>
            <person name="Magalhaes I.L.F."/>
            <person name="Oliveira U."/>
            <person name="Santos F.R."/>
            <person name="Vidigal T.H.D.A."/>
            <person name="Brescovit A.D."/>
            <person name="Santos A.J."/>
        </authorList>
    </citation>
    <scope>NUCLEOTIDE SEQUENCE</scope>
    <source>
        <tissue evidence="1">Shoot tissue taken approximately 20 cm above the soil surface</tissue>
    </source>
</reference>
<dbReference type="EMBL" id="GBRH01210038">
    <property type="protein sequence ID" value="JAD87857.1"/>
    <property type="molecule type" value="Transcribed_RNA"/>
</dbReference>
<sequence>MQQICLLQTRIFAASGSVLVLDPSDQEYEAAVVTPRSQLVNYTFDCIQQPRSQLHIRLQWNHRNSQEQKRMERISRGFLCFD</sequence>
<protein>
    <submittedName>
        <fullName evidence="1">Uncharacterized protein</fullName>
    </submittedName>
</protein>
<organism evidence="1">
    <name type="scientific">Arundo donax</name>
    <name type="common">Giant reed</name>
    <name type="synonym">Donax arundinaceus</name>
    <dbReference type="NCBI Taxonomy" id="35708"/>
    <lineage>
        <taxon>Eukaryota</taxon>
        <taxon>Viridiplantae</taxon>
        <taxon>Streptophyta</taxon>
        <taxon>Embryophyta</taxon>
        <taxon>Tracheophyta</taxon>
        <taxon>Spermatophyta</taxon>
        <taxon>Magnoliopsida</taxon>
        <taxon>Liliopsida</taxon>
        <taxon>Poales</taxon>
        <taxon>Poaceae</taxon>
        <taxon>PACMAD clade</taxon>
        <taxon>Arundinoideae</taxon>
        <taxon>Arundineae</taxon>
        <taxon>Arundo</taxon>
    </lineage>
</organism>
<reference evidence="1" key="2">
    <citation type="journal article" date="2015" name="Data Brief">
        <title>Shoot transcriptome of the giant reed, Arundo donax.</title>
        <authorList>
            <person name="Barrero R.A."/>
            <person name="Guerrero F.D."/>
            <person name="Moolhuijzen P."/>
            <person name="Goolsby J.A."/>
            <person name="Tidwell J."/>
            <person name="Bellgard S.E."/>
            <person name="Bellgard M.I."/>
        </authorList>
    </citation>
    <scope>NUCLEOTIDE SEQUENCE</scope>
    <source>
        <tissue evidence="1">Shoot tissue taken approximately 20 cm above the soil surface</tissue>
    </source>
</reference>
<proteinExistence type="predicted"/>
<accession>A0A0A9DVQ1</accession>
<dbReference type="AlphaFoldDB" id="A0A0A9DVQ1"/>
<evidence type="ECO:0000313" key="1">
    <source>
        <dbReference type="EMBL" id="JAD87857.1"/>
    </source>
</evidence>